<keyword evidence="5" id="KW-0349">Heme</keyword>
<dbReference type="InterPro" id="IPR051542">
    <property type="entry name" value="Hydrogenase_cytochrome"/>
</dbReference>
<evidence type="ECO:0000256" key="6">
    <source>
        <dbReference type="ARBA" id="ARBA00022692"/>
    </source>
</evidence>
<keyword evidence="9 12" id="KW-1133">Transmembrane helix</keyword>
<evidence type="ECO:0000256" key="2">
    <source>
        <dbReference type="ARBA" id="ARBA00008622"/>
    </source>
</evidence>
<keyword evidence="4" id="KW-1003">Cell membrane</keyword>
<accession>A0A0P1MN48</accession>
<keyword evidence="3" id="KW-0813">Transport</keyword>
<evidence type="ECO:0000313" key="14">
    <source>
        <dbReference type="EMBL" id="CUU03004.1"/>
    </source>
</evidence>
<keyword evidence="11 12" id="KW-0472">Membrane</keyword>
<dbReference type="GO" id="GO:0009055">
    <property type="term" value="F:electron transfer activity"/>
    <property type="evidence" value="ECO:0007669"/>
    <property type="project" value="InterPro"/>
</dbReference>
<keyword evidence="8" id="KW-0249">Electron transport</keyword>
<evidence type="ECO:0000256" key="3">
    <source>
        <dbReference type="ARBA" id="ARBA00022448"/>
    </source>
</evidence>
<evidence type="ECO:0000259" key="13">
    <source>
        <dbReference type="Pfam" id="PF01292"/>
    </source>
</evidence>
<dbReference type="PANTHER" id="PTHR30485">
    <property type="entry name" value="NI/FE-HYDROGENASE 1 B-TYPE CYTOCHROME SUBUNIT"/>
    <property type="match status" value="1"/>
</dbReference>
<dbReference type="PRINTS" id="PR00161">
    <property type="entry name" value="NIHGNASECYTB"/>
</dbReference>
<dbReference type="GO" id="GO:0005506">
    <property type="term" value="F:iron ion binding"/>
    <property type="evidence" value="ECO:0007669"/>
    <property type="project" value="InterPro"/>
</dbReference>
<dbReference type="OrthoDB" id="9802608at2"/>
<dbReference type="GO" id="GO:0005886">
    <property type="term" value="C:plasma membrane"/>
    <property type="evidence" value="ECO:0007669"/>
    <property type="project" value="UniProtKB-SubCell"/>
</dbReference>
<dbReference type="STRING" id="1633631.GCA_001442925_00662"/>
<comment type="subcellular location">
    <subcellularLocation>
        <location evidence="1">Cell membrane</location>
        <topology evidence="1">Multi-pass membrane protein</topology>
    </subcellularLocation>
</comment>
<name>A0A0P1LAZ1_9BACT</name>
<evidence type="ECO:0000256" key="8">
    <source>
        <dbReference type="ARBA" id="ARBA00022982"/>
    </source>
</evidence>
<evidence type="ECO:0000256" key="4">
    <source>
        <dbReference type="ARBA" id="ARBA00022475"/>
    </source>
</evidence>
<accession>A0A0P1LSD9</accession>
<evidence type="ECO:0000256" key="10">
    <source>
        <dbReference type="ARBA" id="ARBA00023004"/>
    </source>
</evidence>
<keyword evidence="7" id="KW-0479">Metal-binding</keyword>
<dbReference type="GO" id="GO:0020037">
    <property type="term" value="F:heme binding"/>
    <property type="evidence" value="ECO:0007669"/>
    <property type="project" value="TreeGrafter"/>
</dbReference>
<accession>A0A0P1L7T8</accession>
<accession>A0A0P1LFS8</accession>
<accession>A0A0P1L7X7</accession>
<dbReference type="Proteomes" id="UP000182011">
    <property type="component" value="Unassembled WGS sequence"/>
</dbReference>
<accession>A0A0S4MVH7</accession>
<feature type="domain" description="Cytochrome b561 bacterial/Ni-hydrogenase" evidence="13">
    <location>
        <begin position="19"/>
        <end position="225"/>
    </location>
</feature>
<evidence type="ECO:0000256" key="9">
    <source>
        <dbReference type="ARBA" id="ARBA00022989"/>
    </source>
</evidence>
<dbReference type="AlphaFoldDB" id="A0A0P1LAZ1"/>
<accession>A0A0P1P5R6</accession>
<evidence type="ECO:0000313" key="15">
    <source>
        <dbReference type="Proteomes" id="UP000182011"/>
    </source>
</evidence>
<dbReference type="InterPro" id="IPR000516">
    <property type="entry name" value="Ni-dep_Hydgase_cyt-B"/>
</dbReference>
<accession>A0A0P1LXM4</accession>
<proteinExistence type="inferred from homology"/>
<dbReference type="Gene3D" id="1.20.950.20">
    <property type="entry name" value="Transmembrane di-heme cytochromes, Chain C"/>
    <property type="match status" value="1"/>
</dbReference>
<protein>
    <submittedName>
        <fullName evidence="14">Ni/Fe-hydrogenase 1 B-type cytochrome subunit</fullName>
    </submittedName>
</protein>
<dbReference type="InterPro" id="IPR011577">
    <property type="entry name" value="Cyt_b561_bac/Ni-Hgenase"/>
</dbReference>
<dbReference type="RefSeq" id="WP_047134039.1">
    <property type="nucleotide sequence ID" value="NZ_CZVJ01000012.1"/>
</dbReference>
<dbReference type="PANTHER" id="PTHR30485:SF0">
    <property type="entry name" value="NI_FE-HYDROGENASE 1 B-TYPE CYTOCHROME SUBUNIT-RELATED"/>
    <property type="match status" value="1"/>
</dbReference>
<dbReference type="SUPFAM" id="SSF81342">
    <property type="entry name" value="Transmembrane di-heme cytochromes"/>
    <property type="match status" value="1"/>
</dbReference>
<dbReference type="GO" id="GO:0022904">
    <property type="term" value="P:respiratory electron transport chain"/>
    <property type="evidence" value="ECO:0007669"/>
    <property type="project" value="InterPro"/>
</dbReference>
<dbReference type="EMBL" id="FAOP01000003">
    <property type="protein sequence ID" value="CUU03004.1"/>
    <property type="molecule type" value="Genomic_DNA"/>
</dbReference>
<gene>
    <name evidence="14" type="ORF">JGI4_00662</name>
</gene>
<dbReference type="NCBIfam" id="TIGR02125">
    <property type="entry name" value="CytB-hydogenase"/>
    <property type="match status" value="1"/>
</dbReference>
<comment type="similarity">
    <text evidence="2">Belongs to the HupC/HyaC/HydC family.</text>
</comment>
<evidence type="ECO:0000256" key="1">
    <source>
        <dbReference type="ARBA" id="ARBA00004651"/>
    </source>
</evidence>
<feature type="transmembrane region" description="Helical" evidence="12">
    <location>
        <begin position="29"/>
        <end position="50"/>
    </location>
</feature>
<feature type="transmembrane region" description="Helical" evidence="12">
    <location>
        <begin position="191"/>
        <end position="212"/>
    </location>
</feature>
<feature type="transmembrane region" description="Helical" evidence="12">
    <location>
        <begin position="71"/>
        <end position="89"/>
    </location>
</feature>
<evidence type="ECO:0000256" key="11">
    <source>
        <dbReference type="ARBA" id="ARBA00023136"/>
    </source>
</evidence>
<keyword evidence="6 12" id="KW-0812">Transmembrane</keyword>
<organism evidence="14 15">
    <name type="scientific">Candidatus Kryptonium thompsonii</name>
    <dbReference type="NCBI Taxonomy" id="1633631"/>
    <lineage>
        <taxon>Bacteria</taxon>
        <taxon>Pseudomonadati</taxon>
        <taxon>Candidatus Kryptoniota</taxon>
        <taxon>Candidatus Kryptonium</taxon>
    </lineage>
</organism>
<accession>A0A0N7MWJ2</accession>
<reference evidence="14 15" key="1">
    <citation type="submission" date="2015-11" db="EMBL/GenBank/DDBJ databases">
        <authorList>
            <person name="Zhang Y."/>
            <person name="Guo Z."/>
        </authorList>
    </citation>
    <scope>NUCLEOTIDE SEQUENCE [LARGE SCALE GENOMIC DNA]</scope>
    <source>
        <strain evidence="14">JGI-4</strain>
    </source>
</reference>
<keyword evidence="10" id="KW-0408">Iron</keyword>
<dbReference type="InterPro" id="IPR016174">
    <property type="entry name" value="Di-haem_cyt_TM"/>
</dbReference>
<accession>A0A0P1LAZ1</accession>
<evidence type="ECO:0000256" key="12">
    <source>
        <dbReference type="SAM" id="Phobius"/>
    </source>
</evidence>
<evidence type="ECO:0000256" key="5">
    <source>
        <dbReference type="ARBA" id="ARBA00022617"/>
    </source>
</evidence>
<dbReference type="Pfam" id="PF01292">
    <property type="entry name" value="Ni_hydr_CYTB"/>
    <property type="match status" value="1"/>
</dbReference>
<feature type="transmembrane region" description="Helical" evidence="12">
    <location>
        <begin position="138"/>
        <end position="159"/>
    </location>
</feature>
<evidence type="ECO:0000256" key="7">
    <source>
        <dbReference type="ARBA" id="ARBA00022723"/>
    </source>
</evidence>
<sequence length="245" mass="28737">MQANQIYRVESECVTRYYVWDAVVRVSHWINVIAVGVLIFTGFYISTPFYRPTADEPFGATVMATMKNLHFLFAIIFTLNGLFRAYWFFAGNTYRQWFRFHIWKADFWKEAWWKLKDYITLRYTDYELHTLGHNTLATLTYVILFLAASVQGLTGFAMAGKINPGGFFDTLFGWVIPLFGGEANVRMIHKIIMWGIIGFMIHHISFVIYLEVFREKGMLSSMITGLKTRPFGWEPVEKPWEKKEK</sequence>